<accession>A0ACC0TWJ6</accession>
<name>A0ACC0TWJ6_9AGAM</name>
<reference evidence="1" key="1">
    <citation type="submission" date="2021-03" db="EMBL/GenBank/DDBJ databases">
        <title>Evolutionary priming and transition to the ectomycorrhizal habit in an iconic lineage of mushroom-forming fungi: is preadaptation a requirement?</title>
        <authorList>
            <consortium name="DOE Joint Genome Institute"/>
            <person name="Looney B.P."/>
            <person name="Miyauchi S."/>
            <person name="Morin E."/>
            <person name="Drula E."/>
            <person name="Courty P.E."/>
            <person name="Chicoki N."/>
            <person name="Fauchery L."/>
            <person name="Kohler A."/>
            <person name="Kuo A."/>
            <person name="LaButti K."/>
            <person name="Pangilinan J."/>
            <person name="Lipzen A."/>
            <person name="Riley R."/>
            <person name="Andreopoulos W."/>
            <person name="He G."/>
            <person name="Johnson J."/>
            <person name="Barry K.W."/>
            <person name="Grigoriev I.V."/>
            <person name="Nagy L."/>
            <person name="Hibbett D."/>
            <person name="Henrissat B."/>
            <person name="Matheny P.B."/>
            <person name="Labbe J."/>
            <person name="Martin A.F."/>
        </authorList>
    </citation>
    <scope>NUCLEOTIDE SEQUENCE</scope>
    <source>
        <strain evidence="1">BPL698</strain>
    </source>
</reference>
<dbReference type="Proteomes" id="UP001207468">
    <property type="component" value="Unassembled WGS sequence"/>
</dbReference>
<organism evidence="1 2">
    <name type="scientific">Russula earlei</name>
    <dbReference type="NCBI Taxonomy" id="71964"/>
    <lineage>
        <taxon>Eukaryota</taxon>
        <taxon>Fungi</taxon>
        <taxon>Dikarya</taxon>
        <taxon>Basidiomycota</taxon>
        <taxon>Agaricomycotina</taxon>
        <taxon>Agaricomycetes</taxon>
        <taxon>Russulales</taxon>
        <taxon>Russulaceae</taxon>
        <taxon>Russula</taxon>
    </lineage>
</organism>
<gene>
    <name evidence="1" type="ORF">F5148DRAFT_1152658</name>
</gene>
<sequence length="907" mass="102293">MNIVEIFFHITVSFYFWSLETMKPEDVKWCVRSLRYLDDLPLEAFNLSRSVVTGFLVVQLALEMGLDSGDVTLSIEERANLCRELLNSDIPKRSLTVIIVTLADSVHTHFAAEHGIGRRVPSEKVVECLREANKRLPDLQLVSIALAESLLERFDMALLNDDYEEAMVILDKLIVPDERPSEFKGIALRLVARFAELQANQCGKPEYLGKEICRFQTLLSGASLEDPLRPDLIEGLAYLEWGLDQHFCIVARLRDPRSAFRPNLPPIPLFRDLSASLSQSQSRPTMMGSMESEHHLYCDHITEMADIEEAIQYHRLALASSSHPRASISGDLATLTGTALGEMLHKAFLCTNNLDHLNESISVLRNRLTITVESWNHFILAVRLCEPLLTRFRLLHHEEDLNEMMQLYQAAVNNERALTPRRLNASCLWAQIAHKYGHPCTSTAYDTAISLMQDSLAFAPTLETQHFRLVAVSDYDKVLPLDYASHLIRTGRLEKAIEIIDQGRALLWSEMRGLPYPQLADKFAAVNGDLETVTLNADGGRGNGGPEYMDRIGFLLFQQRTLLDDRDNLISQAPSFDTLKSAALYGPVIIVNHSGWRSDILMLLHDSPPSLITTSDDFFDRAIELRDRLLNCRTSKKHGLDSKQYQRVLRSILGGLYDLVGRPVIGRLRSLNVPEQSRVWWCPTSVFCSLPLHAMGPIPSSDSQKRYFSDLYIPSYTPTLSALIESRRPKIWAIQQLKTKVTTLVSNKATPSAVVESLRDHRFSHFVCHGKLQHGKPFDASFQLHDGQQLTLLDLIRSQLPTAEFAFLSACHTAELTEGSISDEALHLTAAMQYCGFRSVTGTLWGMADSDGPDLVSHFYKRMFSSKRAGTPYYERSAEALRDAVQGLRRKKGVSLERWVNFVHYGA</sequence>
<protein>
    <submittedName>
        <fullName evidence="1">CHAT domain-containing protein</fullName>
    </submittedName>
</protein>
<dbReference type="EMBL" id="JAGFNK010000410">
    <property type="protein sequence ID" value="KAI9450792.1"/>
    <property type="molecule type" value="Genomic_DNA"/>
</dbReference>
<keyword evidence="2" id="KW-1185">Reference proteome</keyword>
<proteinExistence type="predicted"/>
<evidence type="ECO:0000313" key="1">
    <source>
        <dbReference type="EMBL" id="KAI9450792.1"/>
    </source>
</evidence>
<comment type="caution">
    <text evidence="1">The sequence shown here is derived from an EMBL/GenBank/DDBJ whole genome shotgun (WGS) entry which is preliminary data.</text>
</comment>
<evidence type="ECO:0000313" key="2">
    <source>
        <dbReference type="Proteomes" id="UP001207468"/>
    </source>
</evidence>